<keyword evidence="9" id="KW-0233">DNA recombination</keyword>
<accession>A0A9Q0N8A4</accession>
<dbReference type="SUPFAM" id="SSF100939">
    <property type="entry name" value="SPOC domain-like"/>
    <property type="match status" value="1"/>
</dbReference>
<keyword evidence="6" id="KW-0347">Helicase</keyword>
<dbReference type="Gene3D" id="2.40.290.10">
    <property type="match status" value="1"/>
</dbReference>
<dbReference type="Gene3D" id="1.10.1600.10">
    <property type="match status" value="1"/>
</dbReference>
<evidence type="ECO:0000256" key="11">
    <source>
        <dbReference type="ARBA" id="ARBA00023242"/>
    </source>
</evidence>
<dbReference type="InterPro" id="IPR016194">
    <property type="entry name" value="SPOC-like_C_dom_sf"/>
</dbReference>
<evidence type="ECO:0000256" key="4">
    <source>
        <dbReference type="ARBA" id="ARBA00022763"/>
    </source>
</evidence>
<reference evidence="14" key="1">
    <citation type="submission" date="2022-07" db="EMBL/GenBank/DDBJ databases">
        <authorList>
            <person name="Trinca V."/>
            <person name="Uliana J.V.C."/>
            <person name="Torres T.T."/>
            <person name="Ward R.J."/>
            <person name="Monesi N."/>
        </authorList>
    </citation>
    <scope>NUCLEOTIDE SEQUENCE</scope>
    <source>
        <strain evidence="14">HSMRA1968</strain>
        <tissue evidence="14">Whole embryos</tissue>
    </source>
</reference>
<keyword evidence="4" id="KW-0227">DNA damage</keyword>
<evidence type="ECO:0000256" key="12">
    <source>
        <dbReference type="SAM" id="Phobius"/>
    </source>
</evidence>
<dbReference type="GO" id="GO:0006303">
    <property type="term" value="P:double-strand break repair via nonhomologous end joining"/>
    <property type="evidence" value="ECO:0007669"/>
    <property type="project" value="InterPro"/>
</dbReference>
<dbReference type="EMBL" id="WJQU01000001">
    <property type="protein sequence ID" value="KAJ6645641.1"/>
    <property type="molecule type" value="Genomic_DNA"/>
</dbReference>
<protein>
    <submittedName>
        <fullName evidence="14">X-ray repair cross-complementing protein 5</fullName>
    </submittedName>
</protein>
<evidence type="ECO:0000256" key="8">
    <source>
        <dbReference type="ARBA" id="ARBA00023125"/>
    </source>
</evidence>
<dbReference type="GO" id="GO:0042162">
    <property type="term" value="F:telomeric DNA binding"/>
    <property type="evidence" value="ECO:0007669"/>
    <property type="project" value="InterPro"/>
</dbReference>
<dbReference type="CDD" id="cd00873">
    <property type="entry name" value="KU80"/>
    <property type="match status" value="1"/>
</dbReference>
<gene>
    <name evidence="14" type="primary">Xrcc5</name>
    <name evidence="14" type="ORF">Bhyg_00848</name>
</gene>
<evidence type="ECO:0000313" key="14">
    <source>
        <dbReference type="EMBL" id="KAJ6645641.1"/>
    </source>
</evidence>
<dbReference type="Pfam" id="PF08785">
    <property type="entry name" value="Ku_PK_bind"/>
    <property type="match status" value="1"/>
</dbReference>
<dbReference type="GO" id="GO:0004386">
    <property type="term" value="F:helicase activity"/>
    <property type="evidence" value="ECO:0007669"/>
    <property type="project" value="UniProtKB-KW"/>
</dbReference>
<evidence type="ECO:0000256" key="3">
    <source>
        <dbReference type="ARBA" id="ARBA00022741"/>
    </source>
</evidence>
<dbReference type="GO" id="GO:0000723">
    <property type="term" value="P:telomere maintenance"/>
    <property type="evidence" value="ECO:0007669"/>
    <property type="project" value="InterPro"/>
</dbReference>
<dbReference type="Proteomes" id="UP001151699">
    <property type="component" value="Chromosome A"/>
</dbReference>
<keyword evidence="12" id="KW-0472">Membrane</keyword>
<dbReference type="OrthoDB" id="30826at2759"/>
<dbReference type="InterPro" id="IPR014893">
    <property type="entry name" value="Ku_PK_bind"/>
</dbReference>
<dbReference type="SUPFAM" id="SSF101420">
    <property type="entry name" value="C-terminal domain of Ku80"/>
    <property type="match status" value="1"/>
</dbReference>
<dbReference type="InterPro" id="IPR036465">
    <property type="entry name" value="vWFA_dom_sf"/>
</dbReference>
<comment type="subcellular location">
    <subcellularLocation>
        <location evidence="1">Nucleus</location>
    </subcellularLocation>
</comment>
<evidence type="ECO:0000256" key="6">
    <source>
        <dbReference type="ARBA" id="ARBA00022806"/>
    </source>
</evidence>
<dbReference type="InterPro" id="IPR005161">
    <property type="entry name" value="Ku_N"/>
</dbReference>
<dbReference type="GO" id="GO:0003690">
    <property type="term" value="F:double-stranded DNA binding"/>
    <property type="evidence" value="ECO:0007669"/>
    <property type="project" value="TreeGrafter"/>
</dbReference>
<keyword evidence="5" id="KW-0378">Hydrolase</keyword>
<dbReference type="GO" id="GO:0005524">
    <property type="term" value="F:ATP binding"/>
    <property type="evidence" value="ECO:0007669"/>
    <property type="project" value="UniProtKB-KW"/>
</dbReference>
<organism evidence="14 15">
    <name type="scientific">Pseudolycoriella hygida</name>
    <dbReference type="NCBI Taxonomy" id="35572"/>
    <lineage>
        <taxon>Eukaryota</taxon>
        <taxon>Metazoa</taxon>
        <taxon>Ecdysozoa</taxon>
        <taxon>Arthropoda</taxon>
        <taxon>Hexapoda</taxon>
        <taxon>Insecta</taxon>
        <taxon>Pterygota</taxon>
        <taxon>Neoptera</taxon>
        <taxon>Endopterygota</taxon>
        <taxon>Diptera</taxon>
        <taxon>Nematocera</taxon>
        <taxon>Sciaroidea</taxon>
        <taxon>Sciaridae</taxon>
        <taxon>Pseudolycoriella</taxon>
    </lineage>
</organism>
<feature type="transmembrane region" description="Helical" evidence="12">
    <location>
        <begin position="175"/>
        <end position="206"/>
    </location>
</feature>
<dbReference type="Gene3D" id="1.25.40.240">
    <property type="entry name" value="Ku, C-terminal domain"/>
    <property type="match status" value="1"/>
</dbReference>
<dbReference type="SMART" id="SM00559">
    <property type="entry name" value="Ku78"/>
    <property type="match status" value="1"/>
</dbReference>
<dbReference type="FunFam" id="1.10.1600.10:FF:000002">
    <property type="entry name" value="X-ray repair cross-complementing protein 5"/>
    <property type="match status" value="1"/>
</dbReference>
<evidence type="ECO:0000256" key="7">
    <source>
        <dbReference type="ARBA" id="ARBA00022840"/>
    </source>
</evidence>
<dbReference type="AlphaFoldDB" id="A0A9Q0N8A4"/>
<keyword evidence="7" id="KW-0067">ATP-binding</keyword>
<dbReference type="Pfam" id="PF02735">
    <property type="entry name" value="Ku"/>
    <property type="match status" value="1"/>
</dbReference>
<dbReference type="GO" id="GO:0003684">
    <property type="term" value="F:damaged DNA binding"/>
    <property type="evidence" value="ECO:0007669"/>
    <property type="project" value="InterPro"/>
</dbReference>
<keyword evidence="12" id="KW-0812">Transmembrane</keyword>
<evidence type="ECO:0000313" key="15">
    <source>
        <dbReference type="Proteomes" id="UP001151699"/>
    </source>
</evidence>
<keyword evidence="12" id="KW-1133">Transmembrane helix</keyword>
<dbReference type="PANTHER" id="PTHR12604">
    <property type="entry name" value="KU AUTOANTIGEN DNA HELICASE"/>
    <property type="match status" value="1"/>
</dbReference>
<evidence type="ECO:0000256" key="9">
    <source>
        <dbReference type="ARBA" id="ARBA00023172"/>
    </source>
</evidence>
<evidence type="ECO:0000256" key="10">
    <source>
        <dbReference type="ARBA" id="ARBA00023204"/>
    </source>
</evidence>
<evidence type="ECO:0000259" key="13">
    <source>
        <dbReference type="SMART" id="SM00559"/>
    </source>
</evidence>
<dbReference type="GO" id="GO:0006310">
    <property type="term" value="P:DNA recombination"/>
    <property type="evidence" value="ECO:0007669"/>
    <property type="project" value="UniProtKB-KW"/>
</dbReference>
<keyword evidence="15" id="KW-1185">Reference proteome</keyword>
<keyword evidence="11" id="KW-0539">Nucleus</keyword>
<evidence type="ECO:0000256" key="1">
    <source>
        <dbReference type="ARBA" id="ARBA00004123"/>
    </source>
</evidence>
<proteinExistence type="inferred from homology"/>
<evidence type="ECO:0000256" key="2">
    <source>
        <dbReference type="ARBA" id="ARBA00007726"/>
    </source>
</evidence>
<dbReference type="InterPro" id="IPR036494">
    <property type="entry name" value="Ku_C_sf"/>
</dbReference>
<dbReference type="Gene3D" id="3.40.50.410">
    <property type="entry name" value="von Willebrand factor, type A domain"/>
    <property type="match status" value="1"/>
</dbReference>
<dbReference type="InterPro" id="IPR024193">
    <property type="entry name" value="Ku80"/>
</dbReference>
<dbReference type="InterPro" id="IPR006164">
    <property type="entry name" value="DNA_bd_Ku70/Ku80"/>
</dbReference>
<dbReference type="GO" id="GO:0043564">
    <property type="term" value="C:Ku70:Ku80 complex"/>
    <property type="evidence" value="ECO:0007669"/>
    <property type="project" value="InterPro"/>
</dbReference>
<keyword evidence="3" id="KW-0547">Nucleotide-binding</keyword>
<dbReference type="PANTHER" id="PTHR12604:SF4">
    <property type="entry name" value="X-RAY REPAIR CROSS-COMPLEMENTING PROTEIN 5"/>
    <property type="match status" value="1"/>
</dbReference>
<feature type="domain" description="Ku" evidence="13">
    <location>
        <begin position="348"/>
        <end position="491"/>
    </location>
</feature>
<evidence type="ECO:0000256" key="5">
    <source>
        <dbReference type="ARBA" id="ARBA00022801"/>
    </source>
</evidence>
<sequence length="771" mass="87427">MATTKEATLIIFDIGKNTGKSIQPGQPSFFEQAKQCLAKILQRKIFSAPKDEIGLILVGSDCTNNALNKSLGDYENISVALDLEQANWQMLRIVEREIVGPSNSEGDWLDALIVAMDFLKTQTLGKKFKSMKIILMSPFDAKVFEDNFEVVLEGLQKMEMEVVVIFRRFLVRIRVAFFTVTSSFTIFFLLAVFEVHLVAIVAMTFFGTTRQLIFLGCTKRDVDRTCNLEYYSNPDKSDENEEMVMFSQTANKTEEQKKGEKLVYDLIQKTDGNLCCFEEAMVQLVYFEKKKQRSIPWNCDLQIGSKLEIKVAAYVYIKDVPSLASWKTESADGPCKTVTEYFVQDIELKPVTAEELIKGHMYGSTPVPFDDSLGMKFDAGGKSFRCIGFTSRKNINDTHLSGTGVWMVVPQKGASASEKLFVAMVNVMRSSSLAMIARYVYGAKTKVKIMVLVPHPDNEKNQYKRDASLLMMELHFADDAIKMDFPSLKTSKDTPSEEQYEAVEELIDSMDLMNAYDHDGDCNEAFVHKKLLNPTIQNTYRALAHRALYPTLPVPLPDKDLMDLLDIPPKIKENSAEHVAKIKELFPLETIVKPTKKMLFQKLQHSATAVTLDDVESAAVVDQESTLIEVGTVTPDEDFMHLLLKGEKFATICNQMQNVLYNLVFKAVQLQTEKIARSVMMYREQAILLGAYRYNEWVVEFKKILLERNKVDVWENIFVQERFGLISAKECEMSTISDEEVEAFYKNEVAGTRSGADDMQDDDLDDLLANM</sequence>
<keyword evidence="10" id="KW-0234">DNA repair</keyword>
<dbReference type="SUPFAM" id="SSF53300">
    <property type="entry name" value="vWA-like"/>
    <property type="match status" value="1"/>
</dbReference>
<dbReference type="GO" id="GO:0016787">
    <property type="term" value="F:hydrolase activity"/>
    <property type="evidence" value="ECO:0007669"/>
    <property type="project" value="UniProtKB-KW"/>
</dbReference>
<comment type="caution">
    <text evidence="14">The sequence shown here is derived from an EMBL/GenBank/DDBJ whole genome shotgun (WGS) entry which is preliminary data.</text>
</comment>
<comment type="similarity">
    <text evidence="2">Belongs to the ku80 family.</text>
</comment>
<keyword evidence="8" id="KW-0238">DNA-binding</keyword>
<name>A0A9Q0N8A4_9DIPT</name>
<dbReference type="Pfam" id="PF03731">
    <property type="entry name" value="Ku_N"/>
    <property type="match status" value="1"/>
</dbReference>